<feature type="signal peptide" evidence="1">
    <location>
        <begin position="1"/>
        <end position="24"/>
    </location>
</feature>
<organism evidence="2 3">
    <name type="scientific">Xanthomonas bonasiae</name>
    <dbReference type="NCBI Taxonomy" id="2810351"/>
    <lineage>
        <taxon>Bacteria</taxon>
        <taxon>Pseudomonadati</taxon>
        <taxon>Pseudomonadota</taxon>
        <taxon>Gammaproteobacteria</taxon>
        <taxon>Lysobacterales</taxon>
        <taxon>Lysobacteraceae</taxon>
        <taxon>Xanthomonas</taxon>
    </lineage>
</organism>
<dbReference type="Proteomes" id="UP000695802">
    <property type="component" value="Unassembled WGS sequence"/>
</dbReference>
<comment type="caution">
    <text evidence="2">The sequence shown here is derived from an EMBL/GenBank/DDBJ whole genome shotgun (WGS) entry which is preliminary data.</text>
</comment>
<proteinExistence type="predicted"/>
<feature type="chain" id="PRO_5046822445" description="Secreted protein" evidence="1">
    <location>
        <begin position="25"/>
        <end position="185"/>
    </location>
</feature>
<evidence type="ECO:0000313" key="3">
    <source>
        <dbReference type="Proteomes" id="UP000695802"/>
    </source>
</evidence>
<evidence type="ECO:0000313" key="2">
    <source>
        <dbReference type="EMBL" id="MBN6104673.1"/>
    </source>
</evidence>
<accession>A0ABS3B8K0</accession>
<dbReference type="EMBL" id="JAFIWB010000036">
    <property type="protein sequence ID" value="MBN6104673.1"/>
    <property type="molecule type" value="Genomic_DNA"/>
</dbReference>
<protein>
    <recommendedName>
        <fullName evidence="4">Secreted protein</fullName>
    </recommendedName>
</protein>
<dbReference type="RefSeq" id="WP_206231033.1">
    <property type="nucleotide sequence ID" value="NZ_JAFIWB010000036.1"/>
</dbReference>
<reference evidence="2 3" key="1">
    <citation type="submission" date="2021-02" db="EMBL/GenBank/DDBJ databases">
        <title>Taxonomically Unique Crown Gall-Associated Xanthomonas Stains Have Deficiency in Virulence Repertories.</title>
        <authorList>
            <person name="Mafakheri H."/>
            <person name="Taghavi S.M."/>
            <person name="Dimkic I."/>
            <person name="Nemanja K."/>
            <person name="Osdaghi E."/>
        </authorList>
    </citation>
    <scope>NUCLEOTIDE SEQUENCE [LARGE SCALE GENOMIC DNA]</scope>
    <source>
        <strain evidence="2 3">FX4</strain>
    </source>
</reference>
<dbReference type="PROSITE" id="PS51257">
    <property type="entry name" value="PROKAR_LIPOPROTEIN"/>
    <property type="match status" value="1"/>
</dbReference>
<name>A0ABS3B8K0_9XANT</name>
<keyword evidence="1" id="KW-0732">Signal</keyword>
<sequence>MTRRWPGVALTALLGTACSPCGLAQTRAAIPATPQRIALAQAMAPPCLSVRVEQATISLPGAELERVADARHTSAAMPKDEERQRLAWIAGGRAQALLAATSDARDRFGCAVVEKARVPSDALYLVGQLLERGQAAVWTNAPPGLAPAIEVERSDPHCQQGPMGSVLYRVAGGGPPLLMLIECVT</sequence>
<gene>
    <name evidence="2" type="ORF">JR064_21130</name>
</gene>
<evidence type="ECO:0000256" key="1">
    <source>
        <dbReference type="SAM" id="SignalP"/>
    </source>
</evidence>
<keyword evidence="3" id="KW-1185">Reference proteome</keyword>
<evidence type="ECO:0008006" key="4">
    <source>
        <dbReference type="Google" id="ProtNLM"/>
    </source>
</evidence>